<dbReference type="GO" id="GO:0046982">
    <property type="term" value="F:protein heterodimerization activity"/>
    <property type="evidence" value="ECO:0007669"/>
    <property type="project" value="InterPro"/>
</dbReference>
<proteinExistence type="predicted"/>
<dbReference type="Pfam" id="PF00250">
    <property type="entry name" value="Forkhead"/>
    <property type="match status" value="1"/>
</dbReference>
<dbReference type="Gene3D" id="1.10.10.10">
    <property type="entry name" value="Winged helix-like DNA-binding domain superfamily/Winged helix DNA-binding domain"/>
    <property type="match status" value="1"/>
</dbReference>
<dbReference type="GO" id="GO:0042393">
    <property type="term" value="F:histone binding"/>
    <property type="evidence" value="ECO:0007669"/>
    <property type="project" value="InterPro"/>
</dbReference>
<feature type="compositionally biased region" description="Polar residues" evidence="3">
    <location>
        <begin position="360"/>
        <end position="371"/>
    </location>
</feature>
<keyword evidence="1 2" id="KW-0238">DNA-binding</keyword>
<feature type="DNA-binding region" description="Fork-head" evidence="2">
    <location>
        <begin position="568"/>
        <end position="663"/>
    </location>
</feature>
<dbReference type="EMBL" id="JAGHQM010000378">
    <property type="protein sequence ID" value="KAH0562268.1"/>
    <property type="molecule type" value="Genomic_DNA"/>
</dbReference>
<evidence type="ECO:0000313" key="5">
    <source>
        <dbReference type="EMBL" id="KAH0562268.1"/>
    </source>
</evidence>
<evidence type="ECO:0000256" key="1">
    <source>
        <dbReference type="ARBA" id="ARBA00023125"/>
    </source>
</evidence>
<feature type="region of interest" description="Disordered" evidence="3">
    <location>
        <begin position="669"/>
        <end position="749"/>
    </location>
</feature>
<dbReference type="SUPFAM" id="SSF46785">
    <property type="entry name" value="Winged helix' DNA-binding domain"/>
    <property type="match status" value="1"/>
</dbReference>
<evidence type="ECO:0000313" key="6">
    <source>
        <dbReference type="Proteomes" id="UP000750711"/>
    </source>
</evidence>
<feature type="region of interest" description="Disordered" evidence="3">
    <location>
        <begin position="136"/>
        <end position="224"/>
    </location>
</feature>
<dbReference type="GO" id="GO:0043565">
    <property type="term" value="F:sequence-specific DNA binding"/>
    <property type="evidence" value="ECO:0007669"/>
    <property type="project" value="InterPro"/>
</dbReference>
<accession>A0A9P8RR66</accession>
<feature type="compositionally biased region" description="Basic and acidic residues" evidence="3">
    <location>
        <begin position="501"/>
        <end position="529"/>
    </location>
</feature>
<dbReference type="Pfam" id="PF10384">
    <property type="entry name" value="Scm3"/>
    <property type="match status" value="1"/>
</dbReference>
<feature type="region of interest" description="Disordered" evidence="3">
    <location>
        <begin position="1"/>
        <end position="26"/>
    </location>
</feature>
<sequence length="844" mass="91942">MDDAPPSGTALLQTPTRLSAAKPELLQLGSQNSRRLRDKFEAIYKKYGKDFAGVGDEIDLETGEIVVDNGHLSEMRDEKDVGQGVGKSTRRLLQDPARLLGNGRGISDLNLSTRGREEEEVLSAEDWDEHMDEGLMSDGGEDTMGRRHTVPQGARKRKLSALEHVRDPTRQVAHRAVRQKPTGDSHGDPAWRVPGLTSLAPGSKPLSRSASSSRQAISASPAQRGSLWALPKRRARRKANPLKFSYDVLKSPGITGGPERHEPVSPIIISDSEDNLAPGKRYSHQHSAERARWENRVPRSFRSTPVQSDPKVICLVSPMKHEEARLYQTTNSPRSASGKSPSNKTDPEMLLESFRRQLAPQRQNRKSNNPNEPFRDLGSASLIKSLTPKGGYPSLNKLARDLFFTSSSVPAIGGSYQISDAAENSDNVNHHMDNSGPGTLSESESIWEPEGMLEPESESGSEWEDGPEPRATRSHRSVPSKKQAELATGAGGFSTSMELGRASKELRRASRELARASRELEGSHSDPNKTPKIHPPMVPRGPCKTPFPLPGLPPGKEFAVDLEDDGDVPKYPYRLLIGAALLSSPNRTRTMMQINTWLKEHFAFFRNHTGWQGTIRATMTTKAGITHTGLYEQANAKRGPIWTILPEHLPRFLKGGDAVINTRYRHKPFYSIKPPNSSRKRHQGVPHTSTRQASHQPVSRLIPLPSPTKRIEIADGGSQIDATQRRDAVTPDSSTSKPTAEGPQLNQDVQNWKADVLELSDAESAGEGPDSNKAIQGRHSEAAAEGIRSANNSVGGSEATAEGLRSANNTINESEAGGITGPGDTIPEGAQSNNADAVAVTVVD</sequence>
<name>A0A9P8RR66_9PEZI</name>
<dbReference type="InterPro" id="IPR001766">
    <property type="entry name" value="Fork_head_dom"/>
</dbReference>
<dbReference type="Gene3D" id="1.10.20.10">
    <property type="entry name" value="Histone, subunit A"/>
    <property type="match status" value="1"/>
</dbReference>
<reference evidence="5" key="1">
    <citation type="submission" date="2021-03" db="EMBL/GenBank/DDBJ databases">
        <title>Comparative genomics and phylogenomic investigation of the class Geoglossomycetes provide insights into ecological specialization and systematics.</title>
        <authorList>
            <person name="Melie T."/>
            <person name="Pirro S."/>
            <person name="Miller A.N."/>
            <person name="Quandt A."/>
        </authorList>
    </citation>
    <scope>NUCLEOTIDE SEQUENCE</scope>
    <source>
        <strain evidence="5">CAQ_001_2017</strain>
    </source>
</reference>
<evidence type="ECO:0000256" key="3">
    <source>
        <dbReference type="SAM" id="MobiDB-lite"/>
    </source>
</evidence>
<dbReference type="InterPro" id="IPR036388">
    <property type="entry name" value="WH-like_DNA-bd_sf"/>
</dbReference>
<feature type="region of interest" description="Disordered" evidence="3">
    <location>
        <begin position="761"/>
        <end position="837"/>
    </location>
</feature>
<feature type="region of interest" description="Disordered" evidence="3">
    <location>
        <begin position="326"/>
        <end position="377"/>
    </location>
</feature>
<feature type="domain" description="Fork-head" evidence="4">
    <location>
        <begin position="568"/>
        <end position="663"/>
    </location>
</feature>
<feature type="compositionally biased region" description="Polar residues" evidence="3">
    <location>
        <begin position="731"/>
        <end position="749"/>
    </location>
</feature>
<comment type="caution">
    <text evidence="5">The sequence shown here is derived from an EMBL/GenBank/DDBJ whole genome shotgun (WGS) entry which is preliminary data.</text>
</comment>
<dbReference type="InterPro" id="IPR036390">
    <property type="entry name" value="WH_DNA-bd_sf"/>
</dbReference>
<keyword evidence="2" id="KW-0539">Nucleus</keyword>
<feature type="compositionally biased region" description="Polar residues" evidence="3">
    <location>
        <begin position="327"/>
        <end position="344"/>
    </location>
</feature>
<dbReference type="Proteomes" id="UP000750711">
    <property type="component" value="Unassembled WGS sequence"/>
</dbReference>
<protein>
    <recommendedName>
        <fullName evidence="4">Fork-head domain-containing protein</fullName>
    </recommendedName>
</protein>
<dbReference type="GO" id="GO:0003700">
    <property type="term" value="F:DNA-binding transcription factor activity"/>
    <property type="evidence" value="ECO:0007669"/>
    <property type="project" value="InterPro"/>
</dbReference>
<feature type="region of interest" description="Disordered" evidence="3">
    <location>
        <begin position="425"/>
        <end position="539"/>
    </location>
</feature>
<feature type="compositionally biased region" description="Polar residues" evidence="3">
    <location>
        <begin position="686"/>
        <end position="697"/>
    </location>
</feature>
<feature type="compositionally biased region" description="Basic residues" evidence="3">
    <location>
        <begin position="146"/>
        <end position="159"/>
    </location>
</feature>
<dbReference type="InterPro" id="IPR009072">
    <property type="entry name" value="Histone-fold"/>
</dbReference>
<dbReference type="SMART" id="SM00339">
    <property type="entry name" value="FH"/>
    <property type="match status" value="1"/>
</dbReference>
<dbReference type="AlphaFoldDB" id="A0A9P8RR66"/>
<comment type="subcellular location">
    <subcellularLocation>
        <location evidence="2">Nucleus</location>
    </subcellularLocation>
</comment>
<dbReference type="GO" id="GO:0005634">
    <property type="term" value="C:nucleus"/>
    <property type="evidence" value="ECO:0007669"/>
    <property type="project" value="UniProtKB-SubCell"/>
</dbReference>
<feature type="compositionally biased region" description="Basic and acidic residues" evidence="3">
    <location>
        <begin position="160"/>
        <end position="169"/>
    </location>
</feature>
<dbReference type="PANTHER" id="PTHR15992:SF5">
    <property type="entry name" value="HOLLIDAY JUNCTION RECOGNITION PROTEIN"/>
    <property type="match status" value="1"/>
</dbReference>
<organism evidence="5 6">
    <name type="scientific">Trichoglossum hirsutum</name>
    <dbReference type="NCBI Taxonomy" id="265104"/>
    <lineage>
        <taxon>Eukaryota</taxon>
        <taxon>Fungi</taxon>
        <taxon>Dikarya</taxon>
        <taxon>Ascomycota</taxon>
        <taxon>Pezizomycotina</taxon>
        <taxon>Geoglossomycetes</taxon>
        <taxon>Geoglossales</taxon>
        <taxon>Geoglossaceae</taxon>
        <taxon>Trichoglossum</taxon>
    </lineage>
</organism>
<dbReference type="InterPro" id="IPR018465">
    <property type="entry name" value="Scm3/HJURP"/>
</dbReference>
<evidence type="ECO:0000256" key="2">
    <source>
        <dbReference type="PROSITE-ProRule" id="PRU00089"/>
    </source>
</evidence>
<feature type="compositionally biased region" description="Acidic residues" evidence="3">
    <location>
        <begin position="445"/>
        <end position="466"/>
    </location>
</feature>
<gene>
    <name evidence="5" type="ORF">GP486_003028</name>
</gene>
<keyword evidence="6" id="KW-1185">Reference proteome</keyword>
<dbReference type="PROSITE" id="PS50039">
    <property type="entry name" value="FORK_HEAD_3"/>
    <property type="match status" value="1"/>
</dbReference>
<evidence type="ECO:0000259" key="4">
    <source>
        <dbReference type="PROSITE" id="PS50039"/>
    </source>
</evidence>
<dbReference type="PANTHER" id="PTHR15992">
    <property type="entry name" value="HOLLIDAY JUNCTION RECOGNITION PROTEIN"/>
    <property type="match status" value="1"/>
</dbReference>
<feature type="compositionally biased region" description="Low complexity" evidence="3">
    <location>
        <begin position="207"/>
        <end position="224"/>
    </location>
</feature>